<evidence type="ECO:0000256" key="10">
    <source>
        <dbReference type="SAM" id="Phobius"/>
    </source>
</evidence>
<dbReference type="SMART" id="SM00397">
    <property type="entry name" value="t_SNARE"/>
    <property type="match status" value="1"/>
</dbReference>
<dbReference type="GO" id="GO:0048278">
    <property type="term" value="P:vesicle docking"/>
    <property type="evidence" value="ECO:0007669"/>
    <property type="project" value="TreeGrafter"/>
</dbReference>
<dbReference type="AlphaFoldDB" id="A0A4Z1SRR1"/>
<feature type="coiled-coil region" evidence="8">
    <location>
        <begin position="233"/>
        <end position="260"/>
    </location>
</feature>
<dbReference type="GO" id="GO:0005484">
    <property type="term" value="F:SNAP receptor activity"/>
    <property type="evidence" value="ECO:0007669"/>
    <property type="project" value="TreeGrafter"/>
</dbReference>
<dbReference type="Pfam" id="PF05739">
    <property type="entry name" value="SNARE"/>
    <property type="match status" value="1"/>
</dbReference>
<sequence>MEDFEAPVFDATRLRGEEDVFEREDGASRNLGRFFKALDDLDKYFKQVAEAIDVLKASSDHVTTSFMGDVNSERRSDAARKMGREAINELSSRIKALNETVREEKEAEDRDASAEERGKYSDELRQKMDRLHAATKKLHSYSSEFQSCQAVSKAVQEQKVKRILKSLRNDLTEQEIDFAVDNGEQAIRSLMQMQTDDSQQLLQEAIEKNNIVKDIQTMALEIHTLTKDAALLCEQQSKLIERIETNVAQARSNVKEGTEHLVKAEQHLKKGNKCMCCIIVFSILGLAVLVMIVSLVLKGKKK</sequence>
<dbReference type="Gene3D" id="1.20.58.70">
    <property type="match status" value="1"/>
</dbReference>
<evidence type="ECO:0000256" key="2">
    <source>
        <dbReference type="ARBA" id="ARBA00009063"/>
    </source>
</evidence>
<gene>
    <name evidence="12" type="ORF">GMRT_12562</name>
</gene>
<evidence type="ECO:0000256" key="5">
    <source>
        <dbReference type="ARBA" id="ARBA00022989"/>
    </source>
</evidence>
<evidence type="ECO:0000256" key="4">
    <source>
        <dbReference type="ARBA" id="ARBA00022692"/>
    </source>
</evidence>
<keyword evidence="4 10" id="KW-0812">Transmembrane</keyword>
<dbReference type="GO" id="GO:0000139">
    <property type="term" value="C:Golgi membrane"/>
    <property type="evidence" value="ECO:0007669"/>
    <property type="project" value="TreeGrafter"/>
</dbReference>
<evidence type="ECO:0000313" key="13">
    <source>
        <dbReference type="Proteomes" id="UP000315496"/>
    </source>
</evidence>
<name>A0A4Z1SRR1_GIAMU</name>
<keyword evidence="5 10" id="KW-1133">Transmembrane helix</keyword>
<feature type="transmembrane region" description="Helical" evidence="10">
    <location>
        <begin position="278"/>
        <end position="297"/>
    </location>
</feature>
<organism evidence="12 13">
    <name type="scientific">Giardia muris</name>
    <dbReference type="NCBI Taxonomy" id="5742"/>
    <lineage>
        <taxon>Eukaryota</taxon>
        <taxon>Metamonada</taxon>
        <taxon>Diplomonadida</taxon>
        <taxon>Hexamitidae</taxon>
        <taxon>Giardiinae</taxon>
        <taxon>Giardia</taxon>
    </lineage>
</organism>
<evidence type="ECO:0000256" key="3">
    <source>
        <dbReference type="ARBA" id="ARBA00022448"/>
    </source>
</evidence>
<evidence type="ECO:0000256" key="8">
    <source>
        <dbReference type="SAM" id="Coils"/>
    </source>
</evidence>
<evidence type="ECO:0000313" key="12">
    <source>
        <dbReference type="EMBL" id="TNJ28430.1"/>
    </source>
</evidence>
<dbReference type="InterPro" id="IPR000727">
    <property type="entry name" value="T_SNARE_dom"/>
</dbReference>
<dbReference type="OrthoDB" id="10255013at2759"/>
<keyword evidence="7 10" id="KW-0472">Membrane</keyword>
<protein>
    <submittedName>
        <fullName evidence="12">Qa-SNARE 3</fullName>
    </submittedName>
</protein>
<dbReference type="GO" id="GO:0006888">
    <property type="term" value="P:endoplasmic reticulum to Golgi vesicle-mediated transport"/>
    <property type="evidence" value="ECO:0007669"/>
    <property type="project" value="TreeGrafter"/>
</dbReference>
<dbReference type="Proteomes" id="UP000315496">
    <property type="component" value="Chromosome 2"/>
</dbReference>
<comment type="subcellular location">
    <subcellularLocation>
        <location evidence="1">Membrane</location>
        <topology evidence="1">Single-pass type IV membrane protein</topology>
    </subcellularLocation>
</comment>
<evidence type="ECO:0000256" key="7">
    <source>
        <dbReference type="ARBA" id="ARBA00023136"/>
    </source>
</evidence>
<dbReference type="PROSITE" id="PS50192">
    <property type="entry name" value="T_SNARE"/>
    <property type="match status" value="1"/>
</dbReference>
<evidence type="ECO:0000256" key="9">
    <source>
        <dbReference type="SAM" id="MobiDB-lite"/>
    </source>
</evidence>
<evidence type="ECO:0000256" key="1">
    <source>
        <dbReference type="ARBA" id="ARBA00004211"/>
    </source>
</evidence>
<keyword evidence="3" id="KW-0813">Transport</keyword>
<comment type="caution">
    <text evidence="12">The sequence shown here is derived from an EMBL/GenBank/DDBJ whole genome shotgun (WGS) entry which is preliminary data.</text>
</comment>
<comment type="similarity">
    <text evidence="2">Belongs to the syntaxin family.</text>
</comment>
<dbReference type="PANTHER" id="PTHR19957:SF3">
    <property type="entry name" value="SYNTAXIN-5"/>
    <property type="match status" value="1"/>
</dbReference>
<dbReference type="GO" id="GO:0006886">
    <property type="term" value="P:intracellular protein transport"/>
    <property type="evidence" value="ECO:0007669"/>
    <property type="project" value="TreeGrafter"/>
</dbReference>
<dbReference type="SUPFAM" id="SSF47661">
    <property type="entry name" value="t-snare proteins"/>
    <property type="match status" value="1"/>
</dbReference>
<dbReference type="PANTHER" id="PTHR19957">
    <property type="entry name" value="SYNTAXIN"/>
    <property type="match status" value="1"/>
</dbReference>
<dbReference type="EMBL" id="VDLU01000002">
    <property type="protein sequence ID" value="TNJ28430.1"/>
    <property type="molecule type" value="Genomic_DNA"/>
</dbReference>
<dbReference type="GO" id="GO:0000149">
    <property type="term" value="F:SNARE binding"/>
    <property type="evidence" value="ECO:0007669"/>
    <property type="project" value="TreeGrafter"/>
</dbReference>
<feature type="region of interest" description="Disordered" evidence="9">
    <location>
        <begin position="100"/>
        <end position="124"/>
    </location>
</feature>
<keyword evidence="6 8" id="KW-0175">Coiled coil</keyword>
<proteinExistence type="inferred from homology"/>
<accession>A0A4Z1SRR1</accession>
<dbReference type="VEuPathDB" id="GiardiaDB:GMRT_12562"/>
<keyword evidence="13" id="KW-1185">Reference proteome</keyword>
<dbReference type="GO" id="GO:0006906">
    <property type="term" value="P:vesicle fusion"/>
    <property type="evidence" value="ECO:0007669"/>
    <property type="project" value="TreeGrafter"/>
</dbReference>
<dbReference type="InterPro" id="IPR010989">
    <property type="entry name" value="SNARE"/>
</dbReference>
<evidence type="ECO:0000259" key="11">
    <source>
        <dbReference type="PROSITE" id="PS50192"/>
    </source>
</evidence>
<dbReference type="GO" id="GO:0031201">
    <property type="term" value="C:SNARE complex"/>
    <property type="evidence" value="ECO:0007669"/>
    <property type="project" value="TreeGrafter"/>
</dbReference>
<evidence type="ECO:0000256" key="6">
    <source>
        <dbReference type="ARBA" id="ARBA00023054"/>
    </source>
</evidence>
<feature type="domain" description="T-SNARE coiled-coil homology" evidence="11">
    <location>
        <begin position="202"/>
        <end position="264"/>
    </location>
</feature>
<reference evidence="12 13" key="1">
    <citation type="submission" date="2019-05" db="EMBL/GenBank/DDBJ databases">
        <title>The compact genome of Giardia muris reveals important steps in the evolution of intestinal protozoan parasites.</title>
        <authorList>
            <person name="Xu F."/>
            <person name="Jimenez-Gonzalez A."/>
            <person name="Einarsson E."/>
            <person name="Astvaldsson A."/>
            <person name="Peirasmaki D."/>
            <person name="Eckmann L."/>
            <person name="Andersson J.O."/>
            <person name="Svard S.G."/>
            <person name="Jerlstrom-Hultqvist J."/>
        </authorList>
    </citation>
    <scope>NUCLEOTIDE SEQUENCE [LARGE SCALE GENOMIC DNA]</scope>
    <source>
        <strain evidence="12 13">Roberts-Thomson</strain>
    </source>
</reference>
<dbReference type="InterPro" id="IPR045242">
    <property type="entry name" value="Syntaxin"/>
</dbReference>